<dbReference type="Proteomes" id="UP000242180">
    <property type="component" value="Unassembled WGS sequence"/>
</dbReference>
<proteinExistence type="predicted"/>
<keyword evidence="1" id="KW-0175">Coiled coil</keyword>
<protein>
    <submittedName>
        <fullName evidence="2">Uncharacterized protein</fullName>
    </submittedName>
</protein>
<dbReference type="OrthoDB" id="2439595at2759"/>
<evidence type="ECO:0000313" key="2">
    <source>
        <dbReference type="EMBL" id="ORZ03172.1"/>
    </source>
</evidence>
<dbReference type="InParanoid" id="A0A1X2HU95"/>
<dbReference type="STRING" id="13706.A0A1X2HU95"/>
<feature type="coiled-coil region" evidence="1">
    <location>
        <begin position="38"/>
        <end position="69"/>
    </location>
</feature>
<organism evidence="2 3">
    <name type="scientific">Syncephalastrum racemosum</name>
    <name type="common">Filamentous fungus</name>
    <dbReference type="NCBI Taxonomy" id="13706"/>
    <lineage>
        <taxon>Eukaryota</taxon>
        <taxon>Fungi</taxon>
        <taxon>Fungi incertae sedis</taxon>
        <taxon>Mucoromycota</taxon>
        <taxon>Mucoromycotina</taxon>
        <taxon>Mucoromycetes</taxon>
        <taxon>Mucorales</taxon>
        <taxon>Syncephalastraceae</taxon>
        <taxon>Syncephalastrum</taxon>
    </lineage>
</organism>
<evidence type="ECO:0000313" key="3">
    <source>
        <dbReference type="Proteomes" id="UP000242180"/>
    </source>
</evidence>
<comment type="caution">
    <text evidence="2">The sequence shown here is derived from an EMBL/GenBank/DDBJ whole genome shotgun (WGS) entry which is preliminary data.</text>
</comment>
<name>A0A1X2HU95_SYNRA</name>
<accession>A0A1X2HU95</accession>
<dbReference type="AlphaFoldDB" id="A0A1X2HU95"/>
<reference evidence="2 3" key="1">
    <citation type="submission" date="2016-07" db="EMBL/GenBank/DDBJ databases">
        <title>Pervasive Adenine N6-methylation of Active Genes in Fungi.</title>
        <authorList>
            <consortium name="DOE Joint Genome Institute"/>
            <person name="Mondo S.J."/>
            <person name="Dannebaum R.O."/>
            <person name="Kuo R.C."/>
            <person name="Labutti K."/>
            <person name="Haridas S."/>
            <person name="Kuo A."/>
            <person name="Salamov A."/>
            <person name="Ahrendt S.R."/>
            <person name="Lipzen A."/>
            <person name="Sullivan W."/>
            <person name="Andreopoulos W.B."/>
            <person name="Clum A."/>
            <person name="Lindquist E."/>
            <person name="Daum C."/>
            <person name="Ramamoorthy G.K."/>
            <person name="Gryganskyi A."/>
            <person name="Culley D."/>
            <person name="Magnuson J.K."/>
            <person name="James T.Y."/>
            <person name="O'Malley M.A."/>
            <person name="Stajich J.E."/>
            <person name="Spatafora J.W."/>
            <person name="Visel A."/>
            <person name="Grigoriev I.V."/>
        </authorList>
    </citation>
    <scope>NUCLEOTIDE SEQUENCE [LARGE SCALE GENOMIC DNA]</scope>
    <source>
        <strain evidence="2 3">NRRL 2496</strain>
    </source>
</reference>
<keyword evidence="3" id="KW-1185">Reference proteome</keyword>
<dbReference type="EMBL" id="MCGN01000001">
    <property type="protein sequence ID" value="ORZ03172.1"/>
    <property type="molecule type" value="Genomic_DNA"/>
</dbReference>
<gene>
    <name evidence="2" type="ORF">BCR43DRAFT_431515</name>
</gene>
<evidence type="ECO:0000256" key="1">
    <source>
        <dbReference type="SAM" id="Coils"/>
    </source>
</evidence>
<sequence length="344" mass="39085">MLDETDSDKDLVITSLTESLQIHKEILERLHHDKEAFIAKTNEERIEEREETERLVQEAMERYHRLETAYTTVVQELEMKKAEYNRMETKFYAHVKSIRPTDDDLSTIQYEINHLSSQLNNFCMSLKAKLDRQAGTAFFFDHYDELGLRNHLATDDDGVLEPGLLTMLTEKLINDILAKDVFGQPIHAGVSVNDTFKELNTWIGERNADWATRLRQQVAALVVKCPGPEEEQRIDEAVQGMIEDTAKVLSQIYPSAMDTQRRKLEAIFARATKLNLAMKGQEITVCCASIEEGAAVELDERLLQPASKGKPEGKVLLVIAPPFVAADPRDEEHGFIIHGKAYCV</sequence>
<dbReference type="OMA" id="ASRNKEW"/>